<feature type="domain" description="DOD-type homing endonuclease" evidence="1">
    <location>
        <begin position="73"/>
        <end position="214"/>
    </location>
</feature>
<keyword evidence="3" id="KW-1185">Reference proteome</keyword>
<sequence>MKKKIFNFEDVKVFNELHNVKGMTLRQIACQFETSHGVIARNLRKHGYKVRIRQYEVNENFFETLDSLEKLYILGWIYSDGCVFAYPEKQYFGFSIKLQIRDQYILEYIKKLLDSDVPIKIEERDGRKYSLLKIGSKKLFDDLLKYGLMPQKTHFLKYPNQIVFDPRPFILSIFEGDGCISIKGNKMPIFSITGTKDIVTNIRDILTKELELNSVPIRKYKNSYKFAFEGTIPVQKIGNWLYSWDPPMYLKRKKEKFDILYQMPKYGKNYILYKCPECGGFDTFEKRNIYQLKKYRFKCKFCSSTCSGRFTRRFQLNDNKLTRDMRKAIEENIIGEYKGYKFTNILNKKFNDL</sequence>
<dbReference type="Gene3D" id="3.10.28.10">
    <property type="entry name" value="Homing endonucleases"/>
    <property type="match status" value="1"/>
</dbReference>
<dbReference type="InterPro" id="IPR004042">
    <property type="entry name" value="Intein_endonuc_central"/>
</dbReference>
<gene>
    <name evidence="2" type="ORF">NST17_13285</name>
</gene>
<evidence type="ECO:0000313" key="3">
    <source>
        <dbReference type="Proteomes" id="UP001459714"/>
    </source>
</evidence>
<dbReference type="RefSeq" id="WP_342020404.1">
    <property type="nucleotide sequence ID" value="NZ_JBBYAK010000001.1"/>
</dbReference>
<evidence type="ECO:0000259" key="1">
    <source>
        <dbReference type="PROSITE" id="PS50819"/>
    </source>
</evidence>
<dbReference type="InterPro" id="IPR027434">
    <property type="entry name" value="Homing_endonucl"/>
</dbReference>
<proteinExistence type="predicted"/>
<dbReference type="EMBL" id="JBBYAK010000001">
    <property type="protein sequence ID" value="MEL3958161.1"/>
    <property type="molecule type" value="Genomic_DNA"/>
</dbReference>
<evidence type="ECO:0000313" key="2">
    <source>
        <dbReference type="EMBL" id="MEL3958161.1"/>
    </source>
</evidence>
<comment type="caution">
    <text evidence="2">The sequence shown here is derived from an EMBL/GenBank/DDBJ whole genome shotgun (WGS) entry which is preliminary data.</text>
</comment>
<accession>A0ABU9JZ81</accession>
<reference evidence="2 3" key="1">
    <citation type="submission" date="2024-03" db="EMBL/GenBank/DDBJ databases">
        <title>Bacilli Hybrid Assemblies.</title>
        <authorList>
            <person name="Kovac J."/>
        </authorList>
    </citation>
    <scope>NUCLEOTIDE SEQUENCE [LARGE SCALE GENOMIC DNA]</scope>
    <source>
        <strain evidence="2 3">FSL M8-0022</strain>
    </source>
</reference>
<dbReference type="Proteomes" id="UP001459714">
    <property type="component" value="Unassembled WGS sequence"/>
</dbReference>
<dbReference type="SUPFAM" id="SSF55608">
    <property type="entry name" value="Homing endonucleases"/>
    <property type="match status" value="1"/>
</dbReference>
<name>A0ABU9JZ81_9BACI</name>
<protein>
    <recommendedName>
        <fullName evidence="1">DOD-type homing endonuclease domain-containing protein</fullName>
    </recommendedName>
</protein>
<organism evidence="2 3">
    <name type="scientific">Caldifermentibacillus hisashii</name>
    <dbReference type="NCBI Taxonomy" id="996558"/>
    <lineage>
        <taxon>Bacteria</taxon>
        <taxon>Bacillati</taxon>
        <taxon>Bacillota</taxon>
        <taxon>Bacilli</taxon>
        <taxon>Bacillales</taxon>
        <taxon>Bacillaceae</taxon>
        <taxon>Caldifermentibacillus</taxon>
    </lineage>
</organism>
<dbReference type="PROSITE" id="PS50819">
    <property type="entry name" value="INTEIN_ENDONUCLEASE"/>
    <property type="match status" value="1"/>
</dbReference>